<evidence type="ECO:0000313" key="12">
    <source>
        <dbReference type="Proteomes" id="UP001519667"/>
    </source>
</evidence>
<dbReference type="InterPro" id="IPR045584">
    <property type="entry name" value="Pilin-like"/>
</dbReference>
<reference evidence="11 12" key="1">
    <citation type="submission" date="2021-04" db="EMBL/GenBank/DDBJ databases">
        <title>Pseudomonas boanensis sp. nov., a bacterium isolated from river water used for household purposes in Boane District, Mozambique.</title>
        <authorList>
            <person name="Nicklasson M."/>
            <person name="Martin-Rodriguez A.J."/>
            <person name="Thorell K."/>
            <person name="Neves L."/>
            <person name="Mussagy A."/>
            <person name="Rydberg H.A."/>
            <person name="Hernroth B."/>
            <person name="Svensson-Stadler L."/>
            <person name="Sjoling A."/>
        </authorList>
    </citation>
    <scope>NUCLEOTIDE SEQUENCE [LARGE SCALE GENOMIC DNA]</scope>
    <source>
        <strain evidence="11 12">DB1</strain>
    </source>
</reference>
<dbReference type="Proteomes" id="UP001519667">
    <property type="component" value="Unassembled WGS sequence"/>
</dbReference>
<protein>
    <recommendedName>
        <fullName evidence="3">Type II secretion system protein J</fullName>
    </recommendedName>
</protein>
<dbReference type="NCBIfam" id="TIGR02532">
    <property type="entry name" value="IV_pilin_GFxxxE"/>
    <property type="match status" value="1"/>
</dbReference>
<evidence type="ECO:0000256" key="1">
    <source>
        <dbReference type="ARBA" id="ARBA00004377"/>
    </source>
</evidence>
<evidence type="ECO:0000313" key="11">
    <source>
        <dbReference type="EMBL" id="MBT8764747.1"/>
    </source>
</evidence>
<dbReference type="Pfam" id="PF07963">
    <property type="entry name" value="N_methyl"/>
    <property type="match status" value="1"/>
</dbReference>
<dbReference type="SUPFAM" id="SSF54523">
    <property type="entry name" value="Pili subunits"/>
    <property type="match status" value="1"/>
</dbReference>
<proteinExistence type="inferred from homology"/>
<dbReference type="PANTHER" id="PTHR39583">
    <property type="entry name" value="TYPE II SECRETION SYSTEM PROTEIN J-RELATED"/>
    <property type="match status" value="1"/>
</dbReference>
<feature type="compositionally biased region" description="Basic and acidic residues" evidence="10">
    <location>
        <begin position="215"/>
        <end position="225"/>
    </location>
</feature>
<evidence type="ECO:0000256" key="8">
    <source>
        <dbReference type="ARBA" id="ARBA00022989"/>
    </source>
</evidence>
<evidence type="ECO:0000256" key="4">
    <source>
        <dbReference type="ARBA" id="ARBA00022475"/>
    </source>
</evidence>
<feature type="region of interest" description="Disordered" evidence="10">
    <location>
        <begin position="202"/>
        <end position="234"/>
    </location>
</feature>
<evidence type="ECO:0000256" key="7">
    <source>
        <dbReference type="ARBA" id="ARBA00022692"/>
    </source>
</evidence>
<keyword evidence="7" id="KW-0812">Transmembrane</keyword>
<comment type="subcellular location">
    <subcellularLocation>
        <location evidence="1">Cell inner membrane</location>
        <topology evidence="1">Single-pass membrane protein</topology>
    </subcellularLocation>
</comment>
<keyword evidence="12" id="KW-1185">Reference proteome</keyword>
<dbReference type="PANTHER" id="PTHR39583:SF2">
    <property type="entry name" value="TYPE II SECRETION SYSTEM PROTEIN J"/>
    <property type="match status" value="1"/>
</dbReference>
<evidence type="ECO:0000256" key="10">
    <source>
        <dbReference type="SAM" id="MobiDB-lite"/>
    </source>
</evidence>
<evidence type="ECO:0000256" key="5">
    <source>
        <dbReference type="ARBA" id="ARBA00022481"/>
    </source>
</evidence>
<dbReference type="NCBIfam" id="TIGR01711">
    <property type="entry name" value="gspJ"/>
    <property type="match status" value="1"/>
</dbReference>
<keyword evidence="4" id="KW-1003">Cell membrane</keyword>
<accession>A0ABS5XEI5</accession>
<keyword evidence="6" id="KW-0997">Cell inner membrane</keyword>
<evidence type="ECO:0000256" key="2">
    <source>
        <dbReference type="ARBA" id="ARBA00011084"/>
    </source>
</evidence>
<dbReference type="Gene3D" id="3.10.610.10">
    <property type="entry name" value="GSPII I/J protein-like"/>
    <property type="match status" value="1"/>
</dbReference>
<organism evidence="11 12">
    <name type="scientific">Metapseudomonas boanensis</name>
    <dbReference type="NCBI Taxonomy" id="2822138"/>
    <lineage>
        <taxon>Bacteria</taxon>
        <taxon>Pseudomonadati</taxon>
        <taxon>Pseudomonadota</taxon>
        <taxon>Gammaproteobacteria</taxon>
        <taxon>Pseudomonadales</taxon>
        <taxon>Pseudomonadaceae</taxon>
        <taxon>Metapseudomonas</taxon>
    </lineage>
</organism>
<sequence length="234" mass="26551">MKRMAGFTLLELLIAIAIFAVLALGTWRMLDAVLDADAATRVQEQQVRELVRAMAAFERDVAQLVPRPVRDAYDDPRAALLGEHGGESDSLELTRSGWRNPTGVQRSRLQRVRWQLSGERLERRYWSVLDQAQDSLPQVQQALDGVTRLQLRYLDDAGSWQEVWPPAGLAEEERLERLPRALELIVEHRRYGELRRVLRLVDTPPKDLQTSGGAPKDEQQAKPDEVSGDQEVTP</sequence>
<keyword evidence="9" id="KW-0472">Membrane</keyword>
<dbReference type="InterPro" id="IPR051621">
    <property type="entry name" value="T2SS_protein_J"/>
</dbReference>
<name>A0ABS5XEI5_9GAMM</name>
<evidence type="ECO:0000256" key="6">
    <source>
        <dbReference type="ARBA" id="ARBA00022519"/>
    </source>
</evidence>
<dbReference type="RefSeq" id="WP_215369067.1">
    <property type="nucleotide sequence ID" value="NZ_JAGTIS010000001.1"/>
</dbReference>
<dbReference type="Gene3D" id="2.10.70.20">
    <property type="entry name" value="gspk-gspi-gspj complex like domains"/>
    <property type="match status" value="1"/>
</dbReference>
<dbReference type="Pfam" id="PF11612">
    <property type="entry name" value="T2SSJ"/>
    <property type="match status" value="1"/>
</dbReference>
<dbReference type="InterPro" id="IPR012902">
    <property type="entry name" value="N_methyl_site"/>
</dbReference>
<keyword evidence="5" id="KW-0488">Methylation</keyword>
<comment type="similarity">
    <text evidence="2">Belongs to the GSP J family.</text>
</comment>
<dbReference type="InterPro" id="IPR010055">
    <property type="entry name" value="T2SS_protein-GspJ"/>
</dbReference>
<keyword evidence="8" id="KW-1133">Transmembrane helix</keyword>
<gene>
    <name evidence="11" type="primary">gspJ</name>
    <name evidence="11" type="ORF">J7302_01075</name>
</gene>
<evidence type="ECO:0000256" key="9">
    <source>
        <dbReference type="ARBA" id="ARBA00023136"/>
    </source>
</evidence>
<comment type="caution">
    <text evidence="11">The sequence shown here is derived from an EMBL/GenBank/DDBJ whole genome shotgun (WGS) entry which is preliminary data.</text>
</comment>
<evidence type="ECO:0000256" key="3">
    <source>
        <dbReference type="ARBA" id="ARBA00021539"/>
    </source>
</evidence>
<dbReference type="EMBL" id="JAGTIS010000001">
    <property type="protein sequence ID" value="MBT8764747.1"/>
    <property type="molecule type" value="Genomic_DNA"/>
</dbReference>